<feature type="compositionally biased region" description="Acidic residues" evidence="1">
    <location>
        <begin position="535"/>
        <end position="546"/>
    </location>
</feature>
<sequence>MINCILGHASLDRVGVATNMVKAQPRNLPSPVNMSIASHLFEHTLTWEAGPGSPDGLYYNVTVHPLNEASWVPVRGCERVYFPLLCNLTVAFSDLEESYFIRVTTSDGNDSSAPAELKQPFIPTRSTTWIAPLVKVTQCDQSLCVRLEAPSDRLKRLYNSSKYILNITRVGKPSVFLEEITGLKTVVLNLTPGEEYCVAVRIIDHNHAMSEPQCSRIVLTQPKSNIVIPVIVCVVILLFALIANFLVSSGRICLRLRLPDILSWQKTLTGYPLYWPSETSLSHVSIEKCTQEWNRETADDEGSEGEMEGEVLYERLAGRVKNLEDAPSSSSSSPFSCLSKYRASSPHSSGETTTAGQTQSPTLTQTGGGACDSFSQTQDPLFCDLKNCGPSAVKSGSLTLTSGVDTPDCLLSETNQLTAEGGICSHRISLSELRTLDTSAQETTETNEEEMEVERESDVNLLSVTFGWREEVEEEQSESERRGGEEDRYDEEVSDMKNLLFCRRSLEPSVSFLPSPTQSGDAQPVVTHSLKYSSVEEEEEEEEEEFSGYMSRN</sequence>
<proteinExistence type="predicted"/>
<dbReference type="RefSeq" id="XP_030642472.1">
    <property type="nucleotide sequence ID" value="XM_030786612.1"/>
</dbReference>
<evidence type="ECO:0000259" key="4">
    <source>
        <dbReference type="Pfam" id="PF09294"/>
    </source>
</evidence>
<feature type="domain" description="Interferon/interleukin receptor" evidence="4">
    <location>
        <begin position="131"/>
        <end position="216"/>
    </location>
</feature>
<keyword evidence="2" id="KW-0812">Transmembrane</keyword>
<dbReference type="GO" id="GO:0005886">
    <property type="term" value="C:plasma membrane"/>
    <property type="evidence" value="ECO:0007669"/>
    <property type="project" value="TreeGrafter"/>
</dbReference>
<feature type="region of interest" description="Disordered" evidence="1">
    <location>
        <begin position="470"/>
        <end position="492"/>
    </location>
</feature>
<evidence type="ECO:0000313" key="6">
    <source>
        <dbReference type="RefSeq" id="XP_030642472.1"/>
    </source>
</evidence>
<dbReference type="GO" id="GO:0004896">
    <property type="term" value="F:cytokine receptor activity"/>
    <property type="evidence" value="ECO:0007669"/>
    <property type="project" value="TreeGrafter"/>
</dbReference>
<dbReference type="InterPro" id="IPR003961">
    <property type="entry name" value="FN3_dom"/>
</dbReference>
<dbReference type="AlphaFoldDB" id="A0A6J2WFB3"/>
<evidence type="ECO:0000256" key="1">
    <source>
        <dbReference type="SAM" id="MobiDB-lite"/>
    </source>
</evidence>
<feature type="transmembrane region" description="Helical" evidence="2">
    <location>
        <begin position="226"/>
        <end position="247"/>
    </location>
</feature>
<evidence type="ECO:0000259" key="3">
    <source>
        <dbReference type="Pfam" id="PF01108"/>
    </source>
</evidence>
<feature type="compositionally biased region" description="Polar residues" evidence="1">
    <location>
        <begin position="345"/>
        <end position="365"/>
    </location>
</feature>
<dbReference type="Gene3D" id="2.60.40.10">
    <property type="entry name" value="Immunoglobulins"/>
    <property type="match status" value="1"/>
</dbReference>
<dbReference type="SUPFAM" id="SSF49265">
    <property type="entry name" value="Fibronectin type III"/>
    <property type="match status" value="2"/>
</dbReference>
<name>A0A6J2WFB3_CHACN</name>
<dbReference type="OrthoDB" id="10031784at2759"/>
<feature type="compositionally biased region" description="Low complexity" evidence="1">
    <location>
        <begin position="328"/>
        <end position="339"/>
    </location>
</feature>
<organism evidence="5 6">
    <name type="scientific">Chanos chanos</name>
    <name type="common">Milkfish</name>
    <name type="synonym">Mugil chanos</name>
    <dbReference type="NCBI Taxonomy" id="29144"/>
    <lineage>
        <taxon>Eukaryota</taxon>
        <taxon>Metazoa</taxon>
        <taxon>Chordata</taxon>
        <taxon>Craniata</taxon>
        <taxon>Vertebrata</taxon>
        <taxon>Euteleostomi</taxon>
        <taxon>Actinopterygii</taxon>
        <taxon>Neopterygii</taxon>
        <taxon>Teleostei</taxon>
        <taxon>Ostariophysi</taxon>
        <taxon>Gonorynchiformes</taxon>
        <taxon>Chanidae</taxon>
        <taxon>Chanos</taxon>
    </lineage>
</organism>
<dbReference type="Proteomes" id="UP000504632">
    <property type="component" value="Chromosome 10"/>
</dbReference>
<keyword evidence="2" id="KW-1133">Transmembrane helix</keyword>
<dbReference type="InParanoid" id="A0A6J2WFB3"/>
<dbReference type="GeneID" id="115822699"/>
<feature type="domain" description="Fibronectin type-III" evidence="3">
    <location>
        <begin position="22"/>
        <end position="112"/>
    </location>
</feature>
<keyword evidence="2" id="KW-0472">Membrane</keyword>
<protein>
    <submittedName>
        <fullName evidence="6">Interferon alpha/beta receptor 2-like</fullName>
    </submittedName>
</protein>
<dbReference type="InterPro" id="IPR015373">
    <property type="entry name" value="Interferon/interleukin_rcp_dom"/>
</dbReference>
<dbReference type="InterPro" id="IPR013783">
    <property type="entry name" value="Ig-like_fold"/>
</dbReference>
<dbReference type="InterPro" id="IPR036116">
    <property type="entry name" value="FN3_sf"/>
</dbReference>
<evidence type="ECO:0000256" key="2">
    <source>
        <dbReference type="SAM" id="Phobius"/>
    </source>
</evidence>
<dbReference type="InterPro" id="IPR050650">
    <property type="entry name" value="Type-II_Cytokine-TF_Rcpt"/>
</dbReference>
<dbReference type="Pfam" id="PF01108">
    <property type="entry name" value="Tissue_fac"/>
    <property type="match status" value="1"/>
</dbReference>
<feature type="region of interest" description="Disordered" evidence="1">
    <location>
        <begin position="324"/>
        <end position="371"/>
    </location>
</feature>
<evidence type="ECO:0000313" key="5">
    <source>
        <dbReference type="Proteomes" id="UP000504632"/>
    </source>
</evidence>
<accession>A0A6J2WFB3</accession>
<dbReference type="PANTHER" id="PTHR20859:SF93">
    <property type="entry name" value="CYTOKINE RECEPTOR FAMILY MEMBER B12-RELATED"/>
    <property type="match status" value="1"/>
</dbReference>
<feature type="region of interest" description="Disordered" evidence="1">
    <location>
        <begin position="532"/>
        <end position="553"/>
    </location>
</feature>
<dbReference type="Pfam" id="PF09294">
    <property type="entry name" value="Interfer-bind"/>
    <property type="match status" value="1"/>
</dbReference>
<reference evidence="6" key="1">
    <citation type="submission" date="2025-08" db="UniProtKB">
        <authorList>
            <consortium name="RefSeq"/>
        </authorList>
    </citation>
    <scope>IDENTIFICATION</scope>
</reference>
<dbReference type="PANTHER" id="PTHR20859">
    <property type="entry name" value="INTERFERON/INTERLEUKIN RECEPTOR"/>
    <property type="match status" value="1"/>
</dbReference>
<gene>
    <name evidence="6" type="primary">LOC115822699</name>
</gene>
<keyword evidence="5" id="KW-1185">Reference proteome</keyword>